<evidence type="ECO:0000313" key="2">
    <source>
        <dbReference type="Proteomes" id="UP001206350"/>
    </source>
</evidence>
<reference evidence="1 2" key="1">
    <citation type="journal article" date="2022" name="Microbiol. Spectr.">
        <title>Microbiota of the Pregnant Mouse: Characterization of the Bacterial Communities in the Oral Cavity, Lung, Intestine, and Vagina through Culture and DNA Sequencing.</title>
        <authorList>
            <person name="Greenberg J.M."/>
            <person name="Romero R."/>
            <person name="Winters A.D."/>
            <person name="Galaz J."/>
            <person name="Garcia-Flores V."/>
            <person name="Arenas-Hernandez M."/>
            <person name="Panzer J."/>
            <person name="Shaffer Z."/>
            <person name="Kracht D.J."/>
            <person name="Gomez-Lopez N."/>
            <person name="Theis K.R."/>
        </authorList>
    </citation>
    <scope>NUCLEOTIDE SEQUENCE [LARGE SCALE GENOMIC DNA]</scope>
    <source>
        <strain evidence="1 2">MAC-C1-H1</strain>
    </source>
</reference>
<dbReference type="RefSeq" id="WP_077664455.1">
    <property type="nucleotide sequence ID" value="NZ_JALJCU010000008.1"/>
</dbReference>
<protein>
    <submittedName>
        <fullName evidence="1">Uncharacterized protein</fullName>
    </submittedName>
</protein>
<comment type="caution">
    <text evidence="1">The sequence shown here is derived from an EMBL/GenBank/DDBJ whole genome shotgun (WGS) entry which is preliminary data.</text>
</comment>
<dbReference type="EMBL" id="JALJCU010000008">
    <property type="protein sequence ID" value="MCQ9120999.1"/>
    <property type="molecule type" value="Genomic_DNA"/>
</dbReference>
<gene>
    <name evidence="1" type="ORF">MUU45_000817</name>
</gene>
<accession>A0AAW5LAF5</accession>
<evidence type="ECO:0000313" key="1">
    <source>
        <dbReference type="EMBL" id="MCQ9120999.1"/>
    </source>
</evidence>
<keyword evidence="2" id="KW-1185">Reference proteome</keyword>
<organism evidence="1 2">
    <name type="scientific">Rodentibacter pneumotropicus</name>
    <dbReference type="NCBI Taxonomy" id="758"/>
    <lineage>
        <taxon>Bacteria</taxon>
        <taxon>Pseudomonadati</taxon>
        <taxon>Pseudomonadota</taxon>
        <taxon>Gammaproteobacteria</taxon>
        <taxon>Pasteurellales</taxon>
        <taxon>Pasteurellaceae</taxon>
        <taxon>Rodentibacter</taxon>
    </lineage>
</organism>
<sequence length="78" mass="9046">MHQIKEYTFTYHFEGQTWVINIFADTPKQAKEKIKAVPQATYEGEITQSIHIPVKDTSWLAKAIKRIAQRFSSSTKSF</sequence>
<dbReference type="AlphaFoldDB" id="A0AAW5LAF5"/>
<name>A0AAW5LAF5_9PAST</name>
<proteinExistence type="predicted"/>
<dbReference type="Proteomes" id="UP001206350">
    <property type="component" value="Unassembled WGS sequence"/>
</dbReference>